<dbReference type="OrthoDB" id="413572at2759"/>
<dbReference type="AlphaFoldDB" id="A0A8X7V736"/>
<dbReference type="GO" id="GO:0006015">
    <property type="term" value="P:5-phosphoribose 1-diphosphate biosynthetic process"/>
    <property type="evidence" value="ECO:0007669"/>
    <property type="project" value="TreeGrafter"/>
</dbReference>
<dbReference type="GO" id="GO:0005737">
    <property type="term" value="C:cytoplasm"/>
    <property type="evidence" value="ECO:0007669"/>
    <property type="project" value="TreeGrafter"/>
</dbReference>
<comment type="similarity">
    <text evidence="1">Belongs to the ribose-phosphate pyrophosphokinase family.</text>
</comment>
<organism evidence="6 7">
    <name type="scientific">Brassica carinata</name>
    <name type="common">Ethiopian mustard</name>
    <name type="synonym">Abyssinian cabbage</name>
    <dbReference type="NCBI Taxonomy" id="52824"/>
    <lineage>
        <taxon>Eukaryota</taxon>
        <taxon>Viridiplantae</taxon>
        <taxon>Streptophyta</taxon>
        <taxon>Embryophyta</taxon>
        <taxon>Tracheophyta</taxon>
        <taxon>Spermatophyta</taxon>
        <taxon>Magnoliopsida</taxon>
        <taxon>eudicotyledons</taxon>
        <taxon>Gunneridae</taxon>
        <taxon>Pentapetalae</taxon>
        <taxon>rosids</taxon>
        <taxon>malvids</taxon>
        <taxon>Brassicales</taxon>
        <taxon>Brassicaceae</taxon>
        <taxon>Brassiceae</taxon>
        <taxon>Brassica</taxon>
    </lineage>
</organism>
<feature type="domain" description="Ribose-phosphate pyrophosphokinase N-terminal" evidence="5">
    <location>
        <begin position="118"/>
        <end position="203"/>
    </location>
</feature>
<dbReference type="SUPFAM" id="SSF53271">
    <property type="entry name" value="PRTase-like"/>
    <property type="match status" value="1"/>
</dbReference>
<dbReference type="SMART" id="SM01400">
    <property type="entry name" value="Pribosyltran_N"/>
    <property type="match status" value="1"/>
</dbReference>
<dbReference type="GO" id="GO:0002189">
    <property type="term" value="C:ribose phosphate diphosphokinase complex"/>
    <property type="evidence" value="ECO:0007669"/>
    <property type="project" value="TreeGrafter"/>
</dbReference>
<accession>A0A8X7V736</accession>
<gene>
    <name evidence="6" type="ORF">Bca52824_031937</name>
</gene>
<dbReference type="GO" id="GO:0006164">
    <property type="term" value="P:purine nucleotide biosynthetic process"/>
    <property type="evidence" value="ECO:0007669"/>
    <property type="project" value="TreeGrafter"/>
</dbReference>
<dbReference type="Pfam" id="PF13793">
    <property type="entry name" value="Pribosyltran_N"/>
    <property type="match status" value="1"/>
</dbReference>
<keyword evidence="7" id="KW-1185">Reference proteome</keyword>
<dbReference type="InterPro" id="IPR029057">
    <property type="entry name" value="PRTase-like"/>
</dbReference>
<dbReference type="EMBL" id="JAAMPC010000007">
    <property type="protein sequence ID" value="KAG2303286.1"/>
    <property type="molecule type" value="Genomic_DNA"/>
</dbReference>
<evidence type="ECO:0000256" key="4">
    <source>
        <dbReference type="SAM" id="Phobius"/>
    </source>
</evidence>
<comment type="caution">
    <text evidence="6">The sequence shown here is derived from an EMBL/GenBank/DDBJ whole genome shotgun (WGS) entry which is preliminary data.</text>
</comment>
<dbReference type="PANTHER" id="PTHR10210:SF94">
    <property type="entry name" value="RIBOSE-PHOSPHATE PYROPHOSPHOKINASE 2, CHLOROPLASTIC"/>
    <property type="match status" value="1"/>
</dbReference>
<protein>
    <recommendedName>
        <fullName evidence="5">Ribose-phosphate pyrophosphokinase N-terminal domain-containing protein</fullName>
    </recommendedName>
</protein>
<proteinExistence type="inferred from homology"/>
<evidence type="ECO:0000256" key="3">
    <source>
        <dbReference type="ARBA" id="ARBA00049535"/>
    </source>
</evidence>
<evidence type="ECO:0000256" key="2">
    <source>
        <dbReference type="ARBA" id="ARBA00022727"/>
    </source>
</evidence>
<evidence type="ECO:0000256" key="1">
    <source>
        <dbReference type="ARBA" id="ARBA00006478"/>
    </source>
</evidence>
<dbReference type="InterPro" id="IPR005946">
    <property type="entry name" value="Rib-P_diPkinase"/>
</dbReference>
<sequence length="207" mass="23031">MDRKVSWVSAQRGSVFSVASVRGLLSTRQGRACRSSRTGDLTSGSPITVASGLLAYSISLGVAFRCYVYSFLVTYFNIRCLVSTGYSMFGFEFLLQSYVLGMGMYSWERSSLESVDYVHKIWNVVEGNCLHQKVADGEVYGQLKESVTGCDVFLVQPACTPTNENLMELLIMVDACRRASTKKVTAVIPYFGYARADRKFTKYSNIV</sequence>
<dbReference type="Proteomes" id="UP000886595">
    <property type="component" value="Unassembled WGS sequence"/>
</dbReference>
<dbReference type="InterPro" id="IPR029099">
    <property type="entry name" value="Pribosyltran_N"/>
</dbReference>
<dbReference type="Gene3D" id="3.40.50.2020">
    <property type="match status" value="1"/>
</dbReference>
<keyword evidence="4" id="KW-0812">Transmembrane</keyword>
<evidence type="ECO:0000313" key="7">
    <source>
        <dbReference type="Proteomes" id="UP000886595"/>
    </source>
</evidence>
<dbReference type="GO" id="GO:0000287">
    <property type="term" value="F:magnesium ion binding"/>
    <property type="evidence" value="ECO:0007669"/>
    <property type="project" value="InterPro"/>
</dbReference>
<reference evidence="6 7" key="1">
    <citation type="submission" date="2020-02" db="EMBL/GenBank/DDBJ databases">
        <authorList>
            <person name="Ma Q."/>
            <person name="Huang Y."/>
            <person name="Song X."/>
            <person name="Pei D."/>
        </authorList>
    </citation>
    <scope>NUCLEOTIDE SEQUENCE [LARGE SCALE GENOMIC DNA]</scope>
    <source>
        <strain evidence="6">Sxm20200214</strain>
        <tissue evidence="6">Leaf</tissue>
    </source>
</reference>
<evidence type="ECO:0000259" key="5">
    <source>
        <dbReference type="Pfam" id="PF13793"/>
    </source>
</evidence>
<name>A0A8X7V736_BRACI</name>
<dbReference type="PANTHER" id="PTHR10210">
    <property type="entry name" value="RIBOSE-PHOSPHATE DIPHOSPHOKINASE FAMILY MEMBER"/>
    <property type="match status" value="1"/>
</dbReference>
<keyword evidence="4" id="KW-1133">Transmembrane helix</keyword>
<evidence type="ECO:0000313" key="6">
    <source>
        <dbReference type="EMBL" id="KAG2303286.1"/>
    </source>
</evidence>
<dbReference type="GO" id="GO:0004749">
    <property type="term" value="F:ribose phosphate diphosphokinase activity"/>
    <property type="evidence" value="ECO:0007669"/>
    <property type="project" value="UniProtKB-EC"/>
</dbReference>
<dbReference type="FunFam" id="3.40.50.2020:FF:000014">
    <property type="entry name" value="Ribose-phosphate pyrophosphokinase 1"/>
    <property type="match status" value="1"/>
</dbReference>
<keyword evidence="4" id="KW-0472">Membrane</keyword>
<feature type="transmembrane region" description="Helical" evidence="4">
    <location>
        <begin position="53"/>
        <end position="76"/>
    </location>
</feature>
<comment type="catalytic activity">
    <reaction evidence="3">
        <text>D-ribose 5-phosphate + ATP = 5-phospho-alpha-D-ribose 1-diphosphate + AMP + H(+)</text>
        <dbReference type="Rhea" id="RHEA:15609"/>
        <dbReference type="ChEBI" id="CHEBI:15378"/>
        <dbReference type="ChEBI" id="CHEBI:30616"/>
        <dbReference type="ChEBI" id="CHEBI:58017"/>
        <dbReference type="ChEBI" id="CHEBI:78346"/>
        <dbReference type="ChEBI" id="CHEBI:456215"/>
        <dbReference type="EC" id="2.7.6.1"/>
    </reaction>
</comment>
<keyword evidence="2" id="KW-0545">Nucleotide biosynthesis</keyword>